<dbReference type="EMBL" id="JAMWBK010000013">
    <property type="protein sequence ID" value="KAJ8900707.1"/>
    <property type="molecule type" value="Genomic_DNA"/>
</dbReference>
<evidence type="ECO:0000313" key="2">
    <source>
        <dbReference type="EMBL" id="KAJ8900707.1"/>
    </source>
</evidence>
<dbReference type="PROSITE" id="PS50004">
    <property type="entry name" value="C2"/>
    <property type="match status" value="1"/>
</dbReference>
<accession>A0AAV8UHB9</accession>
<evidence type="ECO:0000259" key="1">
    <source>
        <dbReference type="PROSITE" id="PS50004"/>
    </source>
</evidence>
<keyword evidence="3" id="KW-1185">Reference proteome</keyword>
<dbReference type="SUPFAM" id="SSF49562">
    <property type="entry name" value="C2 domain (Calcium/lipid-binding domain, CaLB)"/>
    <property type="match status" value="1"/>
</dbReference>
<feature type="domain" description="C2" evidence="1">
    <location>
        <begin position="1"/>
        <end position="94"/>
    </location>
</feature>
<dbReference type="InterPro" id="IPR035892">
    <property type="entry name" value="C2_domain_sf"/>
</dbReference>
<gene>
    <name evidence="2" type="ORF">NDN08_000008</name>
</gene>
<proteinExistence type="predicted"/>
<reference evidence="2 3" key="1">
    <citation type="journal article" date="2023" name="Nat. Commun.">
        <title>Origin of minicircular mitochondrial genomes in red algae.</title>
        <authorList>
            <person name="Lee Y."/>
            <person name="Cho C.H."/>
            <person name="Lee Y.M."/>
            <person name="Park S.I."/>
            <person name="Yang J.H."/>
            <person name="West J.A."/>
            <person name="Bhattacharya D."/>
            <person name="Yoon H.S."/>
        </authorList>
    </citation>
    <scope>NUCLEOTIDE SEQUENCE [LARGE SCALE GENOMIC DNA]</scope>
    <source>
        <strain evidence="2 3">CCMP1338</strain>
        <tissue evidence="2">Whole cell</tissue>
    </source>
</reference>
<organism evidence="2 3">
    <name type="scientific">Rhodosorus marinus</name>
    <dbReference type="NCBI Taxonomy" id="101924"/>
    <lineage>
        <taxon>Eukaryota</taxon>
        <taxon>Rhodophyta</taxon>
        <taxon>Stylonematophyceae</taxon>
        <taxon>Stylonematales</taxon>
        <taxon>Stylonemataceae</taxon>
        <taxon>Rhodosorus</taxon>
    </lineage>
</organism>
<dbReference type="AlphaFoldDB" id="A0AAV8UHB9"/>
<evidence type="ECO:0000313" key="3">
    <source>
        <dbReference type="Proteomes" id="UP001157974"/>
    </source>
</evidence>
<dbReference type="InterPro" id="IPR000008">
    <property type="entry name" value="C2_dom"/>
</dbReference>
<comment type="caution">
    <text evidence="2">The sequence shown here is derived from an EMBL/GenBank/DDBJ whole genome shotgun (WGS) entry which is preliminary data.</text>
</comment>
<name>A0AAV8UHB9_9RHOD</name>
<dbReference type="Gene3D" id="2.60.40.150">
    <property type="entry name" value="C2 domain"/>
    <property type="match status" value="1"/>
</dbReference>
<dbReference type="Proteomes" id="UP001157974">
    <property type="component" value="Unassembled WGS sequence"/>
</dbReference>
<sequence length="123" mass="13756">MGHSDVYVSVLAIAHDGTTANGQTATIFDTGNPVWEGRNPSYFPHILDFGVGQWDKIVVQAWDRDSGKTSQQLTKATAKDLQNPLNEKYGRQTSLFCDVPRACRTNPYVEVKVGYYPEVYVEN</sequence>
<protein>
    <recommendedName>
        <fullName evidence="1">C2 domain-containing protein</fullName>
    </recommendedName>
</protein>